<name>A0AAD9HS41_9PEZI</name>
<dbReference type="InterPro" id="IPR001138">
    <property type="entry name" value="Zn2Cys6_DnaBD"/>
</dbReference>
<evidence type="ECO:0000259" key="8">
    <source>
        <dbReference type="PROSITE" id="PS50048"/>
    </source>
</evidence>
<evidence type="ECO:0000313" key="10">
    <source>
        <dbReference type="Proteomes" id="UP001232148"/>
    </source>
</evidence>
<dbReference type="InterPro" id="IPR036864">
    <property type="entry name" value="Zn2-C6_fun-type_DNA-bd_sf"/>
</dbReference>
<feature type="domain" description="Zn(2)-C6 fungal-type" evidence="8">
    <location>
        <begin position="17"/>
        <end position="47"/>
    </location>
</feature>
<dbReference type="AlphaFoldDB" id="A0AAD9HS41"/>
<keyword evidence="5" id="KW-0804">Transcription</keyword>
<proteinExistence type="predicted"/>
<keyword evidence="10" id="KW-1185">Reference proteome</keyword>
<dbReference type="GO" id="GO:0003677">
    <property type="term" value="F:DNA binding"/>
    <property type="evidence" value="ECO:0007669"/>
    <property type="project" value="UniProtKB-KW"/>
</dbReference>
<evidence type="ECO:0000256" key="7">
    <source>
        <dbReference type="SAM" id="MobiDB-lite"/>
    </source>
</evidence>
<dbReference type="EMBL" id="MU842821">
    <property type="protein sequence ID" value="KAK2033482.1"/>
    <property type="molecule type" value="Genomic_DNA"/>
</dbReference>
<evidence type="ECO:0000256" key="3">
    <source>
        <dbReference type="ARBA" id="ARBA00023015"/>
    </source>
</evidence>
<dbReference type="GO" id="GO:0008270">
    <property type="term" value="F:zinc ion binding"/>
    <property type="evidence" value="ECO:0007669"/>
    <property type="project" value="InterPro"/>
</dbReference>
<dbReference type="GO" id="GO:0000981">
    <property type="term" value="F:DNA-binding transcription factor activity, RNA polymerase II-specific"/>
    <property type="evidence" value="ECO:0007669"/>
    <property type="project" value="InterPro"/>
</dbReference>
<dbReference type="InterPro" id="IPR007219">
    <property type="entry name" value="XnlR_reg_dom"/>
</dbReference>
<evidence type="ECO:0000256" key="5">
    <source>
        <dbReference type="ARBA" id="ARBA00023163"/>
    </source>
</evidence>
<dbReference type="Proteomes" id="UP001232148">
    <property type="component" value="Unassembled WGS sequence"/>
</dbReference>
<dbReference type="GO" id="GO:0005634">
    <property type="term" value="C:nucleus"/>
    <property type="evidence" value="ECO:0007669"/>
    <property type="project" value="UniProtKB-SubCell"/>
</dbReference>
<feature type="compositionally biased region" description="Polar residues" evidence="7">
    <location>
        <begin position="109"/>
        <end position="118"/>
    </location>
</feature>
<keyword evidence="6" id="KW-0539">Nucleus</keyword>
<keyword evidence="3" id="KW-0805">Transcription regulation</keyword>
<dbReference type="PANTHER" id="PTHR46910">
    <property type="entry name" value="TRANSCRIPTION FACTOR PDR1"/>
    <property type="match status" value="1"/>
</dbReference>
<evidence type="ECO:0000256" key="1">
    <source>
        <dbReference type="ARBA" id="ARBA00004123"/>
    </source>
</evidence>
<keyword evidence="4" id="KW-0238">DNA-binding</keyword>
<evidence type="ECO:0000313" key="9">
    <source>
        <dbReference type="EMBL" id="KAK2033482.1"/>
    </source>
</evidence>
<gene>
    <name evidence="9" type="ORF">LX32DRAFT_635177</name>
</gene>
<dbReference type="CDD" id="cd00067">
    <property type="entry name" value="GAL4"/>
    <property type="match status" value="1"/>
</dbReference>
<dbReference type="SMART" id="SM00906">
    <property type="entry name" value="Fungal_trans"/>
    <property type="match status" value="1"/>
</dbReference>
<accession>A0AAD9HS41</accession>
<protein>
    <recommendedName>
        <fullName evidence="8">Zn(2)-C6 fungal-type domain-containing protein</fullName>
    </recommendedName>
</protein>
<evidence type="ECO:0000256" key="2">
    <source>
        <dbReference type="ARBA" id="ARBA00022723"/>
    </source>
</evidence>
<sequence length="743" mass="83218">MDYSNDSAPSTTLARFACDYCRQKKLKCSRELPKCSACKPWPGSCDYKRDKPEPKPGVTHVNDRPKPPIAIIPSSIEQRLQSIESSLQKLTEAVERVLEATSEKPLLGNKSTGTSRTTHTSDIRASKDERTPGLFLGPSHSFSFLKEVSNNIETASRASTPFAYQHARSELQFLSSSLTTATVKTEGVGDDEGFFIPSKALGYQLIGTFLEHAPTGELFFTTPPDDLLRQIVFHPEQVAQKAWVVYFNYIMLAQASTEEENQANKADKFRRNVRCALNDSSIFLEPREINVQALAIMAMHGEDYTSPNLSWMIVGHACRQAEALGLHVPPHIDFESHQRSLALFWMLFTVDKSCTLAFGRSPFLPVYSYQGVPLPDFQYLLKFQPHITDSLFGDSQKPSRPSHFGAHFFLAGIKIAKIMGSIIEFLSPGPSAFSRQEIKMQLETWYATTMKTLEDIMEAERPFLVTAQIQEMSLGLNSTRFQYLHIVIILLKGDESFANLRLEAAREALFLLPTVVSNWSSIYNGVIWHLLYYPFIPFFVVFENIIHNHASQSAVAIDRDLQLMATTVSYFASMRGQMRLLATLCIRLERVASVFLQLAKSYLGRRTVTFDEGRSNNPLALDESLSSMSSVPAQPATGQGLASTSKEKHRVFGWNQDDIGPVLGDDVEIGNLINWLPADTFTAGLFMEREQQNEAVSANASGFATASSAPEGSRSRKRTFDATFDWFSWDAYYMDGDPRQARP</sequence>
<reference evidence="9" key="1">
    <citation type="submission" date="2021-06" db="EMBL/GenBank/DDBJ databases">
        <title>Comparative genomics, transcriptomics and evolutionary studies reveal genomic signatures of adaptation to plant cell wall in hemibiotrophic fungi.</title>
        <authorList>
            <consortium name="DOE Joint Genome Institute"/>
            <person name="Baroncelli R."/>
            <person name="Diaz J.F."/>
            <person name="Benocci T."/>
            <person name="Peng M."/>
            <person name="Battaglia E."/>
            <person name="Haridas S."/>
            <person name="Andreopoulos W."/>
            <person name="Labutti K."/>
            <person name="Pangilinan J."/>
            <person name="Floch G.L."/>
            <person name="Makela M.R."/>
            <person name="Henrissat B."/>
            <person name="Grigoriev I.V."/>
            <person name="Crouch J.A."/>
            <person name="De Vries R.P."/>
            <person name="Sukno S.A."/>
            <person name="Thon M.R."/>
        </authorList>
    </citation>
    <scope>NUCLEOTIDE SEQUENCE</scope>
    <source>
        <strain evidence="9">MAFF235873</strain>
    </source>
</reference>
<dbReference type="PANTHER" id="PTHR46910:SF37">
    <property type="entry name" value="ZN(II)2CYS6 TRANSCRIPTION FACTOR (EUROFUNG)"/>
    <property type="match status" value="1"/>
</dbReference>
<dbReference type="Gene3D" id="4.10.240.10">
    <property type="entry name" value="Zn(2)-C6 fungal-type DNA-binding domain"/>
    <property type="match status" value="1"/>
</dbReference>
<feature type="region of interest" description="Disordered" evidence="7">
    <location>
        <begin position="102"/>
        <end position="124"/>
    </location>
</feature>
<dbReference type="Pfam" id="PF04082">
    <property type="entry name" value="Fungal_trans"/>
    <property type="match status" value="1"/>
</dbReference>
<dbReference type="SUPFAM" id="SSF57701">
    <property type="entry name" value="Zn2/Cys6 DNA-binding domain"/>
    <property type="match status" value="1"/>
</dbReference>
<dbReference type="GO" id="GO:0006351">
    <property type="term" value="P:DNA-templated transcription"/>
    <property type="evidence" value="ECO:0007669"/>
    <property type="project" value="InterPro"/>
</dbReference>
<comment type="subcellular location">
    <subcellularLocation>
        <location evidence="1">Nucleus</location>
    </subcellularLocation>
</comment>
<dbReference type="PROSITE" id="PS50048">
    <property type="entry name" value="ZN2_CY6_FUNGAL_2"/>
    <property type="match status" value="1"/>
</dbReference>
<dbReference type="CDD" id="cd12148">
    <property type="entry name" value="fungal_TF_MHR"/>
    <property type="match status" value="1"/>
</dbReference>
<evidence type="ECO:0000256" key="4">
    <source>
        <dbReference type="ARBA" id="ARBA00023125"/>
    </source>
</evidence>
<keyword evidence="2" id="KW-0479">Metal-binding</keyword>
<dbReference type="InterPro" id="IPR050987">
    <property type="entry name" value="AtrR-like"/>
</dbReference>
<comment type="caution">
    <text evidence="9">The sequence shown here is derived from an EMBL/GenBank/DDBJ whole genome shotgun (WGS) entry which is preliminary data.</text>
</comment>
<evidence type="ECO:0000256" key="6">
    <source>
        <dbReference type="ARBA" id="ARBA00023242"/>
    </source>
</evidence>
<organism evidence="9 10">
    <name type="scientific">Colletotrichum zoysiae</name>
    <dbReference type="NCBI Taxonomy" id="1216348"/>
    <lineage>
        <taxon>Eukaryota</taxon>
        <taxon>Fungi</taxon>
        <taxon>Dikarya</taxon>
        <taxon>Ascomycota</taxon>
        <taxon>Pezizomycotina</taxon>
        <taxon>Sordariomycetes</taxon>
        <taxon>Hypocreomycetidae</taxon>
        <taxon>Glomerellales</taxon>
        <taxon>Glomerellaceae</taxon>
        <taxon>Colletotrichum</taxon>
        <taxon>Colletotrichum graminicola species complex</taxon>
    </lineage>
</organism>
<dbReference type="Pfam" id="PF00172">
    <property type="entry name" value="Zn_clus"/>
    <property type="match status" value="1"/>
</dbReference>
<dbReference type="SMART" id="SM00066">
    <property type="entry name" value="GAL4"/>
    <property type="match status" value="1"/>
</dbReference>